<feature type="domain" description="DUF6536" evidence="2">
    <location>
        <begin position="40"/>
        <end position="191"/>
    </location>
</feature>
<sequence length="719" mass="79630">MAFELRMLNKQWTSLLSLHSDDPDEPATKPPNGSKNSSGWKFGLITGAVSCIVVFALNLGVTIWSATLPTGGPQEGGSRRVLKDGSCSDIRNVNVALHLVINVLSSILLAASNYGMQCLSAPTRADVDKAHSRGKWLDIGIPSIRNLVDIPRKRAILWGLLVLSSVPLHLFYNSVIFSSLTAVDYIVLGVNATDSSSNSTFSLTFRELNETKDWYSDMSTYYYGRPDVIDAVEDVWDLARSGDLENLTTSQCISAYAPAFQTSRQHVILVTDPSENPEWQGIPSLKDFLIFGSDTGVTAYDWICHDKLINNLDNTNCRTFLPAIKKEPDDWTPFDRRVQYCLSKRVEQHCRLNFSPYLSAIVIVSNALKAAVLLYTALRPPEEPLFVLGDAIQSFLSSPDEHSVDSCLASASDVRQKGKRDWTGPREWSPVKKRWIAAITLRRWIMSILIFSVALSVTLYLLIYGITKMTGSKSFKTLWDLGFGAVTEVALIEFRYATFENNNSRIILSILIANIPQFVFSGLYFQYNSLFTGMLAAKEWSDFGRKRKALRVSSDPRGDQRSRYFLQLPYRWSVPLVLMSILIHWMLSQSIFVVAVDKGTGSDETFGTVSDTTLYSTCGYSPIAIMAVVITSSALFLAVGLTGLRRLPTAMPVVGSCSLAIAAACHTSDNSPRGEEAFVPLRWGATLHSHGEEPGEDNLGHCGFSSEYVEEPRAGVEYS</sequence>
<feature type="transmembrane region" description="Helical" evidence="1">
    <location>
        <begin position="506"/>
        <end position="525"/>
    </location>
</feature>
<keyword evidence="1" id="KW-0812">Transmembrane</keyword>
<dbReference type="PANTHER" id="PTHR35395:SF1">
    <property type="entry name" value="DUF6536 DOMAIN-CONTAINING PROTEIN"/>
    <property type="match status" value="1"/>
</dbReference>
<dbReference type="AlphaFoldDB" id="A0A9P9IL30"/>
<dbReference type="InterPro" id="IPR046623">
    <property type="entry name" value="DUF6536"/>
</dbReference>
<name>A0A9P9IL30_9HYPO</name>
<dbReference type="EMBL" id="JAGMUV010000023">
    <property type="protein sequence ID" value="KAH7123140.1"/>
    <property type="molecule type" value="Genomic_DNA"/>
</dbReference>
<dbReference type="OrthoDB" id="5429634at2759"/>
<proteinExistence type="predicted"/>
<evidence type="ECO:0000259" key="2">
    <source>
        <dbReference type="Pfam" id="PF20163"/>
    </source>
</evidence>
<evidence type="ECO:0000313" key="4">
    <source>
        <dbReference type="Proteomes" id="UP000738349"/>
    </source>
</evidence>
<evidence type="ECO:0000256" key="1">
    <source>
        <dbReference type="SAM" id="Phobius"/>
    </source>
</evidence>
<keyword evidence="4" id="KW-1185">Reference proteome</keyword>
<accession>A0A9P9IL30</accession>
<keyword evidence="1" id="KW-1133">Transmembrane helix</keyword>
<evidence type="ECO:0000313" key="3">
    <source>
        <dbReference type="EMBL" id="KAH7123140.1"/>
    </source>
</evidence>
<feature type="transmembrane region" description="Helical" evidence="1">
    <location>
        <begin position="444"/>
        <end position="466"/>
    </location>
</feature>
<feature type="transmembrane region" description="Helical" evidence="1">
    <location>
        <begin position="623"/>
        <end position="644"/>
    </location>
</feature>
<protein>
    <recommendedName>
        <fullName evidence="2">DUF6536 domain-containing protein</fullName>
    </recommendedName>
</protein>
<feature type="transmembrane region" description="Helical" evidence="1">
    <location>
        <begin position="42"/>
        <end position="64"/>
    </location>
</feature>
<reference evidence="3" key="1">
    <citation type="journal article" date="2021" name="Nat. Commun.">
        <title>Genetic determinants of endophytism in the Arabidopsis root mycobiome.</title>
        <authorList>
            <person name="Mesny F."/>
            <person name="Miyauchi S."/>
            <person name="Thiergart T."/>
            <person name="Pickel B."/>
            <person name="Atanasova L."/>
            <person name="Karlsson M."/>
            <person name="Huettel B."/>
            <person name="Barry K.W."/>
            <person name="Haridas S."/>
            <person name="Chen C."/>
            <person name="Bauer D."/>
            <person name="Andreopoulos W."/>
            <person name="Pangilinan J."/>
            <person name="LaButti K."/>
            <person name="Riley R."/>
            <person name="Lipzen A."/>
            <person name="Clum A."/>
            <person name="Drula E."/>
            <person name="Henrissat B."/>
            <person name="Kohler A."/>
            <person name="Grigoriev I.V."/>
            <person name="Martin F.M."/>
            <person name="Hacquard S."/>
        </authorList>
    </citation>
    <scope>NUCLEOTIDE SEQUENCE</scope>
    <source>
        <strain evidence="3">MPI-CAGE-AT-0147</strain>
    </source>
</reference>
<gene>
    <name evidence="3" type="ORF">EDB81DRAFT_699998</name>
</gene>
<dbReference type="PANTHER" id="PTHR35395">
    <property type="entry name" value="DUF6536 DOMAIN-CONTAINING PROTEIN"/>
    <property type="match status" value="1"/>
</dbReference>
<feature type="transmembrane region" description="Helical" evidence="1">
    <location>
        <begin position="570"/>
        <end position="587"/>
    </location>
</feature>
<organism evidence="3 4">
    <name type="scientific">Dactylonectria macrodidyma</name>
    <dbReference type="NCBI Taxonomy" id="307937"/>
    <lineage>
        <taxon>Eukaryota</taxon>
        <taxon>Fungi</taxon>
        <taxon>Dikarya</taxon>
        <taxon>Ascomycota</taxon>
        <taxon>Pezizomycotina</taxon>
        <taxon>Sordariomycetes</taxon>
        <taxon>Hypocreomycetidae</taxon>
        <taxon>Hypocreales</taxon>
        <taxon>Nectriaceae</taxon>
        <taxon>Dactylonectria</taxon>
    </lineage>
</organism>
<dbReference type="Proteomes" id="UP000738349">
    <property type="component" value="Unassembled WGS sequence"/>
</dbReference>
<feature type="transmembrane region" description="Helical" evidence="1">
    <location>
        <begin position="95"/>
        <end position="114"/>
    </location>
</feature>
<keyword evidence="1" id="KW-0472">Membrane</keyword>
<comment type="caution">
    <text evidence="3">The sequence shown here is derived from an EMBL/GenBank/DDBJ whole genome shotgun (WGS) entry which is preliminary data.</text>
</comment>
<feature type="transmembrane region" description="Helical" evidence="1">
    <location>
        <begin position="155"/>
        <end position="172"/>
    </location>
</feature>
<dbReference type="Pfam" id="PF20163">
    <property type="entry name" value="DUF6536"/>
    <property type="match status" value="1"/>
</dbReference>